<evidence type="ECO:0000313" key="7">
    <source>
        <dbReference type="Proteomes" id="UP000001935"/>
    </source>
</evidence>
<evidence type="ECO:0000256" key="3">
    <source>
        <dbReference type="RuleBase" id="RU362073"/>
    </source>
</evidence>
<dbReference type="eggNOG" id="COG1344">
    <property type="taxonomic scope" value="Bacteria"/>
</dbReference>
<name>Q2IQN4_ANADE</name>
<dbReference type="HOGENOM" id="CLU_011142_2_2_7"/>
<dbReference type="GO" id="GO:0005198">
    <property type="term" value="F:structural molecule activity"/>
    <property type="evidence" value="ECO:0007669"/>
    <property type="project" value="UniProtKB-UniRule"/>
</dbReference>
<protein>
    <recommendedName>
        <fullName evidence="3">Flagellin</fullName>
    </recommendedName>
</protein>
<dbReference type="InterPro" id="IPR042187">
    <property type="entry name" value="Flagellin_C_sub2"/>
</dbReference>
<dbReference type="SUPFAM" id="SSF64518">
    <property type="entry name" value="Phase 1 flagellin"/>
    <property type="match status" value="1"/>
</dbReference>
<dbReference type="Proteomes" id="UP000001935">
    <property type="component" value="Chromosome"/>
</dbReference>
<sequence>MSLSIRTNLASLNAQRNLSSTQTSLESSMSRLSSGYRITRAGDDAAGLAISTKLEAQIRSYNQAARNANDGLSVIQTTEAALNETSNVLSRLRELAMQAASDGIGATERGYVQAEADQLRAEIDRIAAVTKYDGTPLLDGSGTALGFQVGVESDPSGDDRIGFSTLDATAAALGLDASTLDFTTAAGARDALSTLDAALETISRSRADLGAVGNRFQSTIANIQSFAEALSAANSRIRDADVAEETSRLARANILQQAGVAVLAQANQAPQLALKLLGG</sequence>
<dbReference type="GO" id="GO:0005576">
    <property type="term" value="C:extracellular region"/>
    <property type="evidence" value="ECO:0007669"/>
    <property type="project" value="UniProtKB-SubCell"/>
</dbReference>
<dbReference type="RefSeq" id="WP_011420396.1">
    <property type="nucleotide sequence ID" value="NC_007760.1"/>
</dbReference>
<comment type="function">
    <text evidence="3">Flagellin is the subunit protein which polymerizes to form the filaments of bacterial flagella.</text>
</comment>
<keyword evidence="6" id="KW-0966">Cell projection</keyword>
<dbReference type="STRING" id="290397.Adeh_1339"/>
<evidence type="ECO:0000256" key="1">
    <source>
        <dbReference type="ARBA" id="ARBA00005709"/>
    </source>
</evidence>
<dbReference type="EMBL" id="CP000251">
    <property type="protein sequence ID" value="ABC81113.1"/>
    <property type="molecule type" value="Genomic_DNA"/>
</dbReference>
<keyword evidence="6" id="KW-0282">Flagellum</keyword>
<evidence type="ECO:0000256" key="2">
    <source>
        <dbReference type="ARBA" id="ARBA00023143"/>
    </source>
</evidence>
<dbReference type="AlphaFoldDB" id="Q2IQN4"/>
<dbReference type="InterPro" id="IPR001492">
    <property type="entry name" value="Flagellin"/>
</dbReference>
<gene>
    <name evidence="6" type="ordered locus">Adeh_1339</name>
</gene>
<reference evidence="6 7" key="1">
    <citation type="submission" date="2006-01" db="EMBL/GenBank/DDBJ databases">
        <title>Complete sequence of Anaeromyxobacter dehalogenans 2CP-C.</title>
        <authorList>
            <consortium name="US DOE Joint Genome Institute"/>
            <person name="Copeland A."/>
            <person name="Lucas S."/>
            <person name="Lapidus A."/>
            <person name="Barry K."/>
            <person name="Detter J.C."/>
            <person name="Glavina T."/>
            <person name="Hammon N."/>
            <person name="Israni S."/>
            <person name="Pitluck S."/>
            <person name="Brettin T."/>
            <person name="Bruce D."/>
            <person name="Han C."/>
            <person name="Tapia R."/>
            <person name="Gilna P."/>
            <person name="Kiss H."/>
            <person name="Schmutz J."/>
            <person name="Larimer F."/>
            <person name="Land M."/>
            <person name="Kyrpides N."/>
            <person name="Anderson I."/>
            <person name="Sanford R.A."/>
            <person name="Ritalahti K.M."/>
            <person name="Thomas H.S."/>
            <person name="Kirby J.R."/>
            <person name="Zhulin I.B."/>
            <person name="Loeffler F.E."/>
            <person name="Richardson P."/>
        </authorList>
    </citation>
    <scope>NUCLEOTIDE SEQUENCE [LARGE SCALE GENOMIC DNA]</scope>
    <source>
        <strain evidence="6 7">2CP-C</strain>
    </source>
</reference>
<keyword evidence="3" id="KW-0964">Secreted</keyword>
<organism evidence="6 7">
    <name type="scientific">Anaeromyxobacter dehalogenans (strain 2CP-C)</name>
    <dbReference type="NCBI Taxonomy" id="290397"/>
    <lineage>
        <taxon>Bacteria</taxon>
        <taxon>Pseudomonadati</taxon>
        <taxon>Myxococcota</taxon>
        <taxon>Myxococcia</taxon>
        <taxon>Myxococcales</taxon>
        <taxon>Cystobacterineae</taxon>
        <taxon>Anaeromyxobacteraceae</taxon>
        <taxon>Anaeromyxobacter</taxon>
    </lineage>
</organism>
<dbReference type="Gene3D" id="1.20.1330.10">
    <property type="entry name" value="f41 fragment of flagellin, N-terminal domain"/>
    <property type="match status" value="1"/>
</dbReference>
<dbReference type="PRINTS" id="PR00207">
    <property type="entry name" value="FLAGELLIN"/>
</dbReference>
<evidence type="ECO:0000259" key="5">
    <source>
        <dbReference type="Pfam" id="PF00700"/>
    </source>
</evidence>
<dbReference type="OrthoDB" id="9796789at2"/>
<dbReference type="PANTHER" id="PTHR42792">
    <property type="entry name" value="FLAGELLIN"/>
    <property type="match status" value="1"/>
</dbReference>
<comment type="subcellular location">
    <subcellularLocation>
        <location evidence="3">Secreted</location>
    </subcellularLocation>
    <subcellularLocation>
        <location evidence="3">Bacterial flagellum</location>
    </subcellularLocation>
</comment>
<dbReference type="GO" id="GO:0009288">
    <property type="term" value="C:bacterial-type flagellum"/>
    <property type="evidence" value="ECO:0007669"/>
    <property type="project" value="UniProtKB-SubCell"/>
</dbReference>
<dbReference type="InterPro" id="IPR046358">
    <property type="entry name" value="Flagellin_C"/>
</dbReference>
<dbReference type="KEGG" id="ade:Adeh_1339"/>
<keyword evidence="2 3" id="KW-0975">Bacterial flagellum</keyword>
<accession>Q2IQN4</accession>
<dbReference type="Pfam" id="PF00700">
    <property type="entry name" value="Flagellin_C"/>
    <property type="match status" value="1"/>
</dbReference>
<feature type="domain" description="Flagellin C-terminal" evidence="5">
    <location>
        <begin position="193"/>
        <end position="277"/>
    </location>
</feature>
<dbReference type="Pfam" id="PF00669">
    <property type="entry name" value="Flagellin_N"/>
    <property type="match status" value="1"/>
</dbReference>
<evidence type="ECO:0000313" key="6">
    <source>
        <dbReference type="EMBL" id="ABC81113.1"/>
    </source>
</evidence>
<dbReference type="PANTHER" id="PTHR42792:SF2">
    <property type="entry name" value="FLAGELLIN"/>
    <property type="match status" value="1"/>
</dbReference>
<proteinExistence type="inferred from homology"/>
<keyword evidence="6" id="KW-0969">Cilium</keyword>
<dbReference type="InterPro" id="IPR001029">
    <property type="entry name" value="Flagellin_N"/>
</dbReference>
<comment type="similarity">
    <text evidence="1 3">Belongs to the bacterial flagellin family.</text>
</comment>
<dbReference type="Gene3D" id="6.10.10.10">
    <property type="entry name" value="Flagellar export chaperone, C-terminal domain"/>
    <property type="match status" value="1"/>
</dbReference>
<feature type="domain" description="Flagellin N-terminal" evidence="4">
    <location>
        <begin position="5"/>
        <end position="143"/>
    </location>
</feature>
<evidence type="ECO:0000259" key="4">
    <source>
        <dbReference type="Pfam" id="PF00669"/>
    </source>
</evidence>